<dbReference type="PANTHER" id="PTHR20544:SF0">
    <property type="entry name" value="NUCLEOPROTEIN TPR_MLP1 DOMAIN-CONTAINING PROTEIN"/>
    <property type="match status" value="1"/>
</dbReference>
<feature type="coiled-coil region" evidence="5">
    <location>
        <begin position="257"/>
        <end position="312"/>
    </location>
</feature>
<evidence type="ECO:0000256" key="4">
    <source>
        <dbReference type="ARBA" id="ARBA00038123"/>
    </source>
</evidence>
<evidence type="ECO:0000256" key="5">
    <source>
        <dbReference type="SAM" id="Coils"/>
    </source>
</evidence>
<dbReference type="OrthoDB" id="10254663at2759"/>
<comment type="caution">
    <text evidence="7">The sequence shown here is derived from an EMBL/GenBank/DDBJ whole genome shotgun (WGS) entry which is preliminary data.</text>
</comment>
<dbReference type="GeneID" id="94350524"/>
<gene>
    <name evidence="7" type="ORF">CCR75_006786</name>
</gene>
<feature type="coiled-coil region" evidence="5">
    <location>
        <begin position="1"/>
        <end position="179"/>
    </location>
</feature>
<proteinExistence type="inferred from homology"/>
<evidence type="ECO:0000256" key="1">
    <source>
        <dbReference type="ARBA" id="ARBA00004114"/>
    </source>
</evidence>
<sequence>MQKARREVSVLQEELAIVNESLRKQVATLENQLEVLREKNSKLACESAAYRDQVSFLTEKLQTNKEKEDDLRDRLQQIENELDAQKQVATEISAQRYGAQAENAAVSQRIIHLEAKLSNSKYEMKTLQDKLHAEQAQGRSLEEVASNLRQKIANNETIISRFEKQRNAMAQEIQALHQRRLSASNSVMEMSDFNHSPSSINPSSHTSTQDGNGGKSVQNCSSSRSPSVSPASNVTGSSPDSAQKASSSSSFLPLHALEEAQIKCQELEDRLVQQDVTIKQLERSRSKFKRFAAKYEREIEQRDRRIEELQTSSHASSFVSPDVEMYRSRQFRSSSSLSSSGSSVRQRENVRATASR</sequence>
<organism evidence="7 8">
    <name type="scientific">Bremia lactucae</name>
    <name type="common">Lettuce downy mildew</name>
    <dbReference type="NCBI Taxonomy" id="4779"/>
    <lineage>
        <taxon>Eukaryota</taxon>
        <taxon>Sar</taxon>
        <taxon>Stramenopiles</taxon>
        <taxon>Oomycota</taxon>
        <taxon>Peronosporomycetes</taxon>
        <taxon>Peronosporales</taxon>
        <taxon>Peronosporaceae</taxon>
        <taxon>Bremia</taxon>
    </lineage>
</organism>
<accession>A0A976FJK8</accession>
<feature type="compositionally biased region" description="Low complexity" evidence="6">
    <location>
        <begin position="194"/>
        <end position="208"/>
    </location>
</feature>
<dbReference type="Proteomes" id="UP000294530">
    <property type="component" value="Unassembled WGS sequence"/>
</dbReference>
<name>A0A976FJK8_BRELC</name>
<protein>
    <submittedName>
        <fullName evidence="7">Uncharacterized protein</fullName>
    </submittedName>
</protein>
<dbReference type="EMBL" id="SHOA02000013">
    <property type="protein sequence ID" value="TDH67823.1"/>
    <property type="molecule type" value="Genomic_DNA"/>
</dbReference>
<comment type="subcellular location">
    <subcellularLocation>
        <location evidence="1">Cytoplasm</location>
        <location evidence="1">Cytoskeleton</location>
        <location evidence="1">Microtubule organizing center</location>
        <location evidence="1">Centrosome</location>
        <location evidence="1">Centriole</location>
    </subcellularLocation>
</comment>
<evidence type="ECO:0000256" key="3">
    <source>
        <dbReference type="ARBA" id="ARBA00023212"/>
    </source>
</evidence>
<feature type="compositionally biased region" description="Low complexity" evidence="6">
    <location>
        <begin position="216"/>
        <end position="247"/>
    </location>
</feature>
<feature type="region of interest" description="Disordered" evidence="6">
    <location>
        <begin position="190"/>
        <end position="247"/>
    </location>
</feature>
<keyword evidence="8" id="KW-1185">Reference proteome</keyword>
<keyword evidence="5" id="KW-0175">Coiled coil</keyword>
<comment type="similarity">
    <text evidence="4">Belongs to the CEP135/TSGA10 family.</text>
</comment>
<evidence type="ECO:0000313" key="8">
    <source>
        <dbReference type="Proteomes" id="UP000294530"/>
    </source>
</evidence>
<dbReference type="KEGG" id="blac:94350524"/>
<dbReference type="PANTHER" id="PTHR20544">
    <property type="entry name" value="CENTROSOMAL PROTEIN CEP135"/>
    <property type="match status" value="1"/>
</dbReference>
<feature type="compositionally biased region" description="Low complexity" evidence="6">
    <location>
        <begin position="331"/>
        <end position="344"/>
    </location>
</feature>
<evidence type="ECO:0000256" key="6">
    <source>
        <dbReference type="SAM" id="MobiDB-lite"/>
    </source>
</evidence>
<keyword evidence="2" id="KW-0963">Cytoplasm</keyword>
<keyword evidence="3" id="KW-0206">Cytoskeleton</keyword>
<dbReference type="AlphaFoldDB" id="A0A976FJK8"/>
<feature type="region of interest" description="Disordered" evidence="6">
    <location>
        <begin position="329"/>
        <end position="356"/>
    </location>
</feature>
<reference evidence="7 8" key="1">
    <citation type="journal article" date="2021" name="Genome Biol.">
        <title>AFLAP: assembly-free linkage analysis pipeline using k-mers from genome sequencing data.</title>
        <authorList>
            <person name="Fletcher K."/>
            <person name="Zhang L."/>
            <person name="Gil J."/>
            <person name="Han R."/>
            <person name="Cavanaugh K."/>
            <person name="Michelmore R."/>
        </authorList>
    </citation>
    <scope>NUCLEOTIDE SEQUENCE [LARGE SCALE GENOMIC DNA]</scope>
    <source>
        <strain evidence="7 8">SF5</strain>
    </source>
</reference>
<dbReference type="GO" id="GO:0005814">
    <property type="term" value="C:centriole"/>
    <property type="evidence" value="ECO:0007669"/>
    <property type="project" value="UniProtKB-SubCell"/>
</dbReference>
<dbReference type="InterPro" id="IPR051877">
    <property type="entry name" value="Centriole_BasalBody_StrucProt"/>
</dbReference>
<dbReference type="RefSeq" id="XP_067817322.1">
    <property type="nucleotide sequence ID" value="XM_067964853.1"/>
</dbReference>
<evidence type="ECO:0000256" key="2">
    <source>
        <dbReference type="ARBA" id="ARBA00022490"/>
    </source>
</evidence>
<evidence type="ECO:0000313" key="7">
    <source>
        <dbReference type="EMBL" id="TDH67823.1"/>
    </source>
</evidence>